<gene>
    <name evidence="2" type="ORF">HOLleu_43116</name>
</gene>
<protein>
    <submittedName>
        <fullName evidence="2">Uncharacterized protein</fullName>
    </submittedName>
</protein>
<comment type="caution">
    <text evidence="2">The sequence shown here is derived from an EMBL/GenBank/DDBJ whole genome shotgun (WGS) entry which is preliminary data.</text>
</comment>
<proteinExistence type="predicted"/>
<dbReference type="EMBL" id="JAIZAY010000210">
    <property type="protein sequence ID" value="KAJ8018731.1"/>
    <property type="molecule type" value="Genomic_DNA"/>
</dbReference>
<dbReference type="GO" id="GO:0005829">
    <property type="term" value="C:cytosol"/>
    <property type="evidence" value="ECO:0007669"/>
    <property type="project" value="TreeGrafter"/>
</dbReference>
<dbReference type="PANTHER" id="PTHR23409">
    <property type="entry name" value="RIBONUCLEOSIDE-DIPHOSPHATE REDUCTASE SMALL CHAIN"/>
    <property type="match status" value="1"/>
</dbReference>
<dbReference type="PANTHER" id="PTHR23409:SF21">
    <property type="entry name" value="CAPSID PROTEIN"/>
    <property type="match status" value="1"/>
</dbReference>
<evidence type="ECO:0000313" key="3">
    <source>
        <dbReference type="Proteomes" id="UP001152320"/>
    </source>
</evidence>
<name>A0A9Q0YC57_HOLLE</name>
<feature type="region of interest" description="Disordered" evidence="1">
    <location>
        <begin position="110"/>
        <end position="138"/>
    </location>
</feature>
<dbReference type="GO" id="GO:0009263">
    <property type="term" value="P:deoxyribonucleotide biosynthetic process"/>
    <property type="evidence" value="ECO:0007669"/>
    <property type="project" value="InterPro"/>
</dbReference>
<evidence type="ECO:0000256" key="1">
    <source>
        <dbReference type="SAM" id="MobiDB-lite"/>
    </source>
</evidence>
<reference evidence="2" key="1">
    <citation type="submission" date="2021-10" db="EMBL/GenBank/DDBJ databases">
        <title>Tropical sea cucumber genome reveals ecological adaptation and Cuvierian tubules defense mechanism.</title>
        <authorList>
            <person name="Chen T."/>
        </authorList>
    </citation>
    <scope>NUCLEOTIDE SEQUENCE</scope>
    <source>
        <strain evidence="2">Nanhai2018</strain>
        <tissue evidence="2">Muscle</tissue>
    </source>
</reference>
<dbReference type="Proteomes" id="UP001152320">
    <property type="component" value="Unassembled WGS sequence"/>
</dbReference>
<dbReference type="AlphaFoldDB" id="A0A9Q0YC57"/>
<keyword evidence="3" id="KW-1185">Reference proteome</keyword>
<accession>A0A9Q0YC57</accession>
<dbReference type="InterPro" id="IPR000358">
    <property type="entry name" value="RNR_small_fam"/>
</dbReference>
<organism evidence="2 3">
    <name type="scientific">Holothuria leucospilota</name>
    <name type="common">Black long sea cucumber</name>
    <name type="synonym">Mertensiothuria leucospilota</name>
    <dbReference type="NCBI Taxonomy" id="206669"/>
    <lineage>
        <taxon>Eukaryota</taxon>
        <taxon>Metazoa</taxon>
        <taxon>Echinodermata</taxon>
        <taxon>Eleutherozoa</taxon>
        <taxon>Echinozoa</taxon>
        <taxon>Holothuroidea</taxon>
        <taxon>Aspidochirotacea</taxon>
        <taxon>Aspidochirotida</taxon>
        <taxon>Holothuriidae</taxon>
        <taxon>Holothuria</taxon>
    </lineage>
</organism>
<evidence type="ECO:0000313" key="2">
    <source>
        <dbReference type="EMBL" id="KAJ8018731.1"/>
    </source>
</evidence>
<dbReference type="GO" id="GO:0004748">
    <property type="term" value="F:ribonucleoside-diphosphate reductase activity, thioredoxin disulfide as acceptor"/>
    <property type="evidence" value="ECO:0007669"/>
    <property type="project" value="TreeGrafter"/>
</dbReference>
<dbReference type="OrthoDB" id="6271650at2759"/>
<sequence length="532" mass="60084">MNAKFTVRVRTMDPTYCSIFATDRMATITGFTSRAIGIIEDVEDETYVHFRSTRPADLHPIHQLYVYTDIIEHQLVGDTTAPLLRTVPAELGRGVKRGLQDMLEQTGFGAKRRRCVKRRRPKKTPKKKKKPIKRRRTRRRYIDLEETQVYVKCKITKSGGGAIDLDAASNPDKVGPINYTLHSLFKQVDVSLNGQEISDSSSMYPYRAYLEALLNYGTESKSGQLSSALYYHDTPGKLALVNPSHANGNKGLKARAQFFDGSHEVELMGRLHCDVFHMNRYLMNGVNVKVKFTPSHDEFVLCSSNASPSYKMKITEIALYARRVTPSPTVLLQHAKILASGVTAKYPIQRVQMKTKSIQAGTTNVVTDHLWLGQLPRRLIFGFVLASSFNGDYGKNPFEFKHCKISNLTLRYAGQLYPSDPMRLDFADDGESSTKTLRGYDSLFTALHKKGLNEDFGISRDDYENGYTLFGFDFTPDLSDGAHYNRKQEGSLDLSIRFKEALAASVILICYAEFDNIIEIDKHGNVSFDFVR</sequence>